<organism evidence="1 2">
    <name type="scientific">Candidatus Borreliella tachyglossi</name>
    <dbReference type="NCBI Taxonomy" id="1964448"/>
    <lineage>
        <taxon>Bacteria</taxon>
        <taxon>Pseudomonadati</taxon>
        <taxon>Spirochaetota</taxon>
        <taxon>Spirochaetia</taxon>
        <taxon>Spirochaetales</taxon>
        <taxon>Borreliaceae</taxon>
        <taxon>Borreliella</taxon>
    </lineage>
</organism>
<sequence length="354" mass="41682">MCFAIRGLYYIIKTMKLLIQAFGLMLIFSSCKIKQSEIQNLMGLLEESSKNGLDRFLIIDRIANIHIRNKNYKNALITVNHGITNDESREYYPLYFYLMGNVYAAMKEDWVAFTYYRYVVDNFDDYVYENSSVKIEIAKRVVSLNIDPSNKVGYYKLLLNGGIDSLTNEDKGNYYYNLALNLESMQNYEEAYFYYKRMLSIPRSDLRIDSRDYSNVITRVNYYDNPEFVVYRNLSDLIQDIKRYIFSGNTTKLLSIRDKHNFFIQSWDQKGGRGNPINTNSFLTTMIKLGSRRKNGIQFADNFEADSSNDISYLESSGWEHIWEWYFVLKKISYPKDPEINNGWAWIGVYLGKK</sequence>
<name>A0A2S1LY42_9SPIR</name>
<keyword evidence="2" id="KW-1185">Reference proteome</keyword>
<evidence type="ECO:0000313" key="1">
    <source>
        <dbReference type="EMBL" id="AWG43218.1"/>
    </source>
</evidence>
<evidence type="ECO:0000313" key="2">
    <source>
        <dbReference type="Proteomes" id="UP000244655"/>
    </source>
</evidence>
<dbReference type="Gene3D" id="1.25.40.10">
    <property type="entry name" value="Tetratricopeptide repeat domain"/>
    <property type="match status" value="1"/>
</dbReference>
<dbReference type="Proteomes" id="UP000244655">
    <property type="component" value="Chromosome"/>
</dbReference>
<gene>
    <name evidence="1" type="ORF">CR532_02030</name>
</gene>
<dbReference type="AlphaFoldDB" id="A0A2S1LY42"/>
<reference evidence="1 2" key="1">
    <citation type="submission" date="2018-01" db="EMBL/GenBank/DDBJ databases">
        <title>Genome sequence of Borrelia tachyglossi.</title>
        <authorList>
            <person name="Gofton A.W."/>
        </authorList>
    </citation>
    <scope>NUCLEOTIDE SEQUENCE [LARGE SCALE GENOMIC DNA]</scope>
    <source>
        <strain evidence="1 2">Bc-F10-1268</strain>
    </source>
</reference>
<evidence type="ECO:0008006" key="3">
    <source>
        <dbReference type="Google" id="ProtNLM"/>
    </source>
</evidence>
<dbReference type="PROSITE" id="PS51257">
    <property type="entry name" value="PROKAR_LIPOPROTEIN"/>
    <property type="match status" value="1"/>
</dbReference>
<proteinExistence type="predicted"/>
<dbReference type="EMBL" id="CP025785">
    <property type="protein sequence ID" value="AWG43218.1"/>
    <property type="molecule type" value="Genomic_DNA"/>
</dbReference>
<accession>A0A2S1LY42</accession>
<dbReference type="SUPFAM" id="SSF48452">
    <property type="entry name" value="TPR-like"/>
    <property type="match status" value="1"/>
</dbReference>
<dbReference type="InterPro" id="IPR011990">
    <property type="entry name" value="TPR-like_helical_dom_sf"/>
</dbReference>
<dbReference type="OrthoDB" id="350162at2"/>
<protein>
    <recommendedName>
        <fullName evidence="3">Lipoprotein</fullName>
    </recommendedName>
</protein>